<dbReference type="GO" id="GO:0016853">
    <property type="term" value="F:isomerase activity"/>
    <property type="evidence" value="ECO:0007669"/>
    <property type="project" value="UniProtKB-KW"/>
</dbReference>
<dbReference type="PANTHER" id="PTHR13774:SF32">
    <property type="entry name" value="ANTISENSE-ENHANCING SEQUENCE 1"/>
    <property type="match status" value="1"/>
</dbReference>
<dbReference type="Proteomes" id="UP000642070">
    <property type="component" value="Unassembled WGS sequence"/>
</dbReference>
<gene>
    <name evidence="2" type="primary">phzF2</name>
    <name evidence="2" type="ORF">GCM10007977_048750</name>
</gene>
<comment type="caution">
    <text evidence="2">The sequence shown here is derived from an EMBL/GenBank/DDBJ whole genome shotgun (WGS) entry which is preliminary data.</text>
</comment>
<keyword evidence="2" id="KW-0413">Isomerase</keyword>
<dbReference type="NCBIfam" id="TIGR00654">
    <property type="entry name" value="PhzF_family"/>
    <property type="match status" value="1"/>
</dbReference>
<feature type="active site" evidence="1">
    <location>
        <position position="77"/>
    </location>
</feature>
<reference evidence="2" key="1">
    <citation type="journal article" date="2014" name="Int. J. Syst. Evol. Microbiol.">
        <title>Complete genome sequence of Corynebacterium casei LMG S-19264T (=DSM 44701T), isolated from a smear-ripened cheese.</title>
        <authorList>
            <consortium name="US DOE Joint Genome Institute (JGI-PGF)"/>
            <person name="Walter F."/>
            <person name="Albersmeier A."/>
            <person name="Kalinowski J."/>
            <person name="Ruckert C."/>
        </authorList>
    </citation>
    <scope>NUCLEOTIDE SEQUENCE</scope>
    <source>
        <strain evidence="2">JCM 19831</strain>
    </source>
</reference>
<evidence type="ECO:0000256" key="1">
    <source>
        <dbReference type="PIRSR" id="PIRSR016184-1"/>
    </source>
</evidence>
<dbReference type="InterPro" id="IPR003719">
    <property type="entry name" value="Phenazine_PhzF-like"/>
</dbReference>
<dbReference type="PANTHER" id="PTHR13774">
    <property type="entry name" value="PHENAZINE BIOSYNTHESIS PROTEIN"/>
    <property type="match status" value="1"/>
</dbReference>
<dbReference type="AlphaFoldDB" id="A0A917TYE6"/>
<evidence type="ECO:0000313" key="2">
    <source>
        <dbReference type="EMBL" id="GGM41586.1"/>
    </source>
</evidence>
<sequence>MSVVTHRLYRVGRAPYSLWQCPDRAPRGYRDDVYRYVIADVFTDTALTGNPLAVLPDATGLPAALMQRIAREMNLSETTFVLPPEAGGDVRVRIFTPLGELPFAGHPTFGTAVVLASAGAAGPELRMETGMGVVPFRFFGDRSGGALGARMLQPIPVLEPYPRADELLDALGTRSVLPIEVYRNGPRHAFAALPDEAALAALRVDLRALATHDDLALNCFAPTADPAVWRTRMFSPAYGVTEDAGTGSAAGPLALHLARHGRLPLGTPLTVRQGVEMGRPSTIHALVEGTLDEVERVEVWGHAVLVAEGTLYV</sequence>
<dbReference type="EMBL" id="BMPI01000024">
    <property type="protein sequence ID" value="GGM41586.1"/>
    <property type="molecule type" value="Genomic_DNA"/>
</dbReference>
<dbReference type="GO" id="GO:0005737">
    <property type="term" value="C:cytoplasm"/>
    <property type="evidence" value="ECO:0007669"/>
    <property type="project" value="TreeGrafter"/>
</dbReference>
<protein>
    <submittedName>
        <fullName evidence="2">Trans-2,3-dihydro-3-hydroxyanthranilate isomerase</fullName>
    </submittedName>
</protein>
<keyword evidence="3" id="KW-1185">Reference proteome</keyword>
<reference evidence="2" key="2">
    <citation type="submission" date="2020-09" db="EMBL/GenBank/DDBJ databases">
        <authorList>
            <person name="Sun Q."/>
            <person name="Ohkuma M."/>
        </authorList>
    </citation>
    <scope>NUCLEOTIDE SEQUENCE</scope>
    <source>
        <strain evidence="2">JCM 19831</strain>
    </source>
</reference>
<evidence type="ECO:0000313" key="3">
    <source>
        <dbReference type="Proteomes" id="UP000642070"/>
    </source>
</evidence>
<dbReference type="Gene3D" id="3.10.310.10">
    <property type="entry name" value="Diaminopimelate Epimerase, Chain A, domain 1"/>
    <property type="match status" value="2"/>
</dbReference>
<dbReference type="SUPFAM" id="SSF54506">
    <property type="entry name" value="Diaminopimelate epimerase-like"/>
    <property type="match status" value="1"/>
</dbReference>
<dbReference type="PIRSF" id="PIRSF016184">
    <property type="entry name" value="PhzC_PhzF"/>
    <property type="match status" value="1"/>
</dbReference>
<proteinExistence type="predicted"/>
<name>A0A917TYE6_9ACTN</name>
<dbReference type="Pfam" id="PF02567">
    <property type="entry name" value="PhzC-PhzF"/>
    <property type="match status" value="1"/>
</dbReference>
<organism evidence="2 3">
    <name type="scientific">Dactylosporangium sucinum</name>
    <dbReference type="NCBI Taxonomy" id="1424081"/>
    <lineage>
        <taxon>Bacteria</taxon>
        <taxon>Bacillati</taxon>
        <taxon>Actinomycetota</taxon>
        <taxon>Actinomycetes</taxon>
        <taxon>Micromonosporales</taxon>
        <taxon>Micromonosporaceae</taxon>
        <taxon>Dactylosporangium</taxon>
    </lineage>
</organism>
<accession>A0A917TYE6</accession>